<reference evidence="3 4" key="1">
    <citation type="journal article" date="2019" name="Int. J. Syst. Evol. Microbiol.">
        <title>The Global Catalogue of Microorganisms (GCM) 10K type strain sequencing project: providing services to taxonomists for standard genome sequencing and annotation.</title>
        <authorList>
            <consortium name="The Broad Institute Genomics Platform"/>
            <consortium name="The Broad Institute Genome Sequencing Center for Infectious Disease"/>
            <person name="Wu L."/>
            <person name="Ma J."/>
        </authorList>
    </citation>
    <scope>NUCLEOTIDE SEQUENCE [LARGE SCALE GENOMIC DNA]</scope>
    <source>
        <strain evidence="3 4">JCM 3272</strain>
    </source>
</reference>
<evidence type="ECO:0000313" key="3">
    <source>
        <dbReference type="EMBL" id="GAA2370769.1"/>
    </source>
</evidence>
<dbReference type="CDD" id="cd07814">
    <property type="entry name" value="SRPBCC_CalC_Aha1-like"/>
    <property type="match status" value="1"/>
</dbReference>
<evidence type="ECO:0000259" key="2">
    <source>
        <dbReference type="Pfam" id="PF08327"/>
    </source>
</evidence>
<comment type="similarity">
    <text evidence="1">Belongs to the AHA1 family.</text>
</comment>
<comment type="caution">
    <text evidence="3">The sequence shown here is derived from an EMBL/GenBank/DDBJ whole genome shotgun (WGS) entry which is preliminary data.</text>
</comment>
<evidence type="ECO:0000256" key="1">
    <source>
        <dbReference type="ARBA" id="ARBA00006817"/>
    </source>
</evidence>
<dbReference type="InterPro" id="IPR023393">
    <property type="entry name" value="START-like_dom_sf"/>
</dbReference>
<gene>
    <name evidence="3" type="ORF">GCM10010170_071950</name>
</gene>
<dbReference type="InterPro" id="IPR013538">
    <property type="entry name" value="ASHA1/2-like_C"/>
</dbReference>
<accession>A0ABN3H7F2</accession>
<dbReference type="Pfam" id="PF08327">
    <property type="entry name" value="AHSA1"/>
    <property type="match status" value="1"/>
</dbReference>
<dbReference type="Proteomes" id="UP001501444">
    <property type="component" value="Unassembled WGS sequence"/>
</dbReference>
<dbReference type="EMBL" id="BAAARV010000070">
    <property type="protein sequence ID" value="GAA2370769.1"/>
    <property type="molecule type" value="Genomic_DNA"/>
</dbReference>
<proteinExistence type="inferred from homology"/>
<name>A0ABN3H7F2_9ACTN</name>
<dbReference type="SUPFAM" id="SSF55961">
    <property type="entry name" value="Bet v1-like"/>
    <property type="match status" value="1"/>
</dbReference>
<dbReference type="Gene3D" id="3.30.530.20">
    <property type="match status" value="1"/>
</dbReference>
<organism evidence="3 4">
    <name type="scientific">Dactylosporangium salmoneum</name>
    <dbReference type="NCBI Taxonomy" id="53361"/>
    <lineage>
        <taxon>Bacteria</taxon>
        <taxon>Bacillati</taxon>
        <taxon>Actinomycetota</taxon>
        <taxon>Actinomycetes</taxon>
        <taxon>Micromonosporales</taxon>
        <taxon>Micromonosporaceae</taxon>
        <taxon>Dactylosporangium</taxon>
    </lineage>
</organism>
<protein>
    <recommendedName>
        <fullName evidence="2">Activator of Hsp90 ATPase homologue 1/2-like C-terminal domain-containing protein</fullName>
    </recommendedName>
</protein>
<evidence type="ECO:0000313" key="4">
    <source>
        <dbReference type="Proteomes" id="UP001501444"/>
    </source>
</evidence>
<keyword evidence="4" id="KW-1185">Reference proteome</keyword>
<feature type="domain" description="Activator of Hsp90 ATPase homologue 1/2-like C-terminal" evidence="2">
    <location>
        <begin position="71"/>
        <end position="211"/>
    </location>
</feature>
<sequence>MRIARFLLYDGAASRVWCRVAYSTNGKVRDGHPTACPSGGRPFVTAADRHPTKQTAEELMSTKATLVRTLDAPASLVWKLWTTPAGLEAWFAPSGFEVRVSELDLRPGGRLRYTMTATGPEQVAYMQGAGLPLSSALCKTFTEVAAPGRLAFVSPIDFVPGHEPYDHLTTVTLEPDGARTTVAVTLDPLHDDEWTRQHRAHRASELDNLEAAARSWS</sequence>